<keyword evidence="5" id="KW-0472">Membrane</keyword>
<evidence type="ECO:0000313" key="8">
    <source>
        <dbReference type="Proteomes" id="UP001497392"/>
    </source>
</evidence>
<dbReference type="Proteomes" id="UP001497392">
    <property type="component" value="Unassembled WGS sequence"/>
</dbReference>
<dbReference type="PANTHER" id="PTHR11266">
    <property type="entry name" value="PEROXISOMAL MEMBRANE PROTEIN 2, PXMP2 MPV17"/>
    <property type="match status" value="1"/>
</dbReference>
<proteinExistence type="inferred from homology"/>
<sequence>MLAATHLAPAPGHGRSAFADAPKLPRTSRPMHLAVNNSASISAPLAPINEETSVQLPKSIDKIKAITSGVGFMIGDILAQKITGGDGLDAFRSFKLGAIGAGLDIFRQDWAGKAEEVKDGRLAQAAKAVTAQASWGPIVACGMYAAIKVAEGNPGEIVQGVEDKMAALLVANTLLWPMARFLNDKFVPEEHRVTANHIMTVVWSAWLTTLGHAPMVDPTDFFQSTGIDQAAEGVTNAISHAAASPFGAHAVAAVSGVAQGVTQLAERLPSCLLEKVFSKSLDVLSPLAAVERSPSQLLENALSLPRAGTLDLVLERFGSHRL</sequence>
<comment type="caution">
    <text evidence="7">The sequence shown here is derived from an EMBL/GenBank/DDBJ whole genome shotgun (WGS) entry which is preliminary data.</text>
</comment>
<keyword evidence="4" id="KW-1133">Transmembrane helix</keyword>
<evidence type="ECO:0000256" key="2">
    <source>
        <dbReference type="ARBA" id="ARBA00006824"/>
    </source>
</evidence>
<evidence type="ECO:0000256" key="5">
    <source>
        <dbReference type="ARBA" id="ARBA00023136"/>
    </source>
</evidence>
<dbReference type="EMBL" id="CAXHTA020000003">
    <property type="protein sequence ID" value="CAL5220087.1"/>
    <property type="molecule type" value="Genomic_DNA"/>
</dbReference>
<comment type="subcellular location">
    <subcellularLocation>
        <location evidence="1">Membrane</location>
        <topology evidence="1">Multi-pass membrane protein</topology>
    </subcellularLocation>
</comment>
<evidence type="ECO:0000256" key="1">
    <source>
        <dbReference type="ARBA" id="ARBA00004141"/>
    </source>
</evidence>
<protein>
    <submittedName>
        <fullName evidence="7">G2038 protein</fullName>
    </submittedName>
</protein>
<dbReference type="InterPro" id="IPR007248">
    <property type="entry name" value="Mpv17_PMP22"/>
</dbReference>
<accession>A0ABP1FPU1</accession>
<gene>
    <name evidence="7" type="primary">g2038</name>
    <name evidence="7" type="ORF">VP750_LOCUS1746</name>
</gene>
<evidence type="ECO:0000256" key="6">
    <source>
        <dbReference type="RuleBase" id="RU363053"/>
    </source>
</evidence>
<name>A0ABP1FPU1_9CHLO</name>
<organism evidence="7 8">
    <name type="scientific">Coccomyxa viridis</name>
    <dbReference type="NCBI Taxonomy" id="1274662"/>
    <lineage>
        <taxon>Eukaryota</taxon>
        <taxon>Viridiplantae</taxon>
        <taxon>Chlorophyta</taxon>
        <taxon>core chlorophytes</taxon>
        <taxon>Trebouxiophyceae</taxon>
        <taxon>Trebouxiophyceae incertae sedis</taxon>
        <taxon>Coccomyxaceae</taxon>
        <taxon>Coccomyxa</taxon>
    </lineage>
</organism>
<keyword evidence="8" id="KW-1185">Reference proteome</keyword>
<evidence type="ECO:0000256" key="4">
    <source>
        <dbReference type="ARBA" id="ARBA00022989"/>
    </source>
</evidence>
<keyword evidence="3" id="KW-0812">Transmembrane</keyword>
<evidence type="ECO:0000256" key="3">
    <source>
        <dbReference type="ARBA" id="ARBA00022692"/>
    </source>
</evidence>
<evidence type="ECO:0000313" key="7">
    <source>
        <dbReference type="EMBL" id="CAL5220087.1"/>
    </source>
</evidence>
<reference evidence="7 8" key="1">
    <citation type="submission" date="2024-06" db="EMBL/GenBank/DDBJ databases">
        <authorList>
            <person name="Kraege A."/>
            <person name="Thomma B."/>
        </authorList>
    </citation>
    <scope>NUCLEOTIDE SEQUENCE [LARGE SCALE GENOMIC DNA]</scope>
</reference>
<comment type="similarity">
    <text evidence="2 6">Belongs to the peroxisomal membrane protein PXMP2/4 family.</text>
</comment>
<dbReference type="Pfam" id="PF04117">
    <property type="entry name" value="Mpv17_PMP22"/>
    <property type="match status" value="1"/>
</dbReference>